<proteinExistence type="predicted"/>
<evidence type="ECO:0000313" key="3">
    <source>
        <dbReference type="EMBL" id="HHS30370.1"/>
    </source>
</evidence>
<evidence type="ECO:0000256" key="1">
    <source>
        <dbReference type="ARBA" id="ARBA00022729"/>
    </source>
</evidence>
<dbReference type="GO" id="GO:0030288">
    <property type="term" value="C:outer membrane-bounded periplasmic space"/>
    <property type="evidence" value="ECO:0007669"/>
    <property type="project" value="UniProtKB-ARBA"/>
</dbReference>
<dbReference type="GO" id="GO:0015833">
    <property type="term" value="P:peptide transport"/>
    <property type="evidence" value="ECO:0007669"/>
    <property type="project" value="TreeGrafter"/>
</dbReference>
<dbReference type="GO" id="GO:1904680">
    <property type="term" value="F:peptide transmembrane transporter activity"/>
    <property type="evidence" value="ECO:0007669"/>
    <property type="project" value="TreeGrafter"/>
</dbReference>
<dbReference type="AlphaFoldDB" id="A0A7V6A591"/>
<dbReference type="PANTHER" id="PTHR30290:SF64">
    <property type="entry name" value="ABC TRANSPORTER PERIPLASMIC BINDING PROTEIN"/>
    <property type="match status" value="1"/>
</dbReference>
<dbReference type="InterPro" id="IPR039424">
    <property type="entry name" value="SBP_5"/>
</dbReference>
<dbReference type="Gene3D" id="3.40.190.10">
    <property type="entry name" value="Periplasmic binding protein-like II"/>
    <property type="match status" value="1"/>
</dbReference>
<dbReference type="PANTHER" id="PTHR30290">
    <property type="entry name" value="PERIPLASMIC BINDING COMPONENT OF ABC TRANSPORTER"/>
    <property type="match status" value="1"/>
</dbReference>
<dbReference type="Pfam" id="PF00496">
    <property type="entry name" value="SBP_bac_5"/>
    <property type="match status" value="1"/>
</dbReference>
<dbReference type="EMBL" id="DTGR01000184">
    <property type="protein sequence ID" value="HHS30370.1"/>
    <property type="molecule type" value="Genomic_DNA"/>
</dbReference>
<reference evidence="3" key="1">
    <citation type="journal article" date="2020" name="mSystems">
        <title>Genome- and Community-Level Interaction Insights into Carbon Utilization and Element Cycling Functions of Hydrothermarchaeota in Hydrothermal Sediment.</title>
        <authorList>
            <person name="Zhou Z."/>
            <person name="Liu Y."/>
            <person name="Xu W."/>
            <person name="Pan J."/>
            <person name="Luo Z.H."/>
            <person name="Li M."/>
        </authorList>
    </citation>
    <scope>NUCLEOTIDE SEQUENCE [LARGE SCALE GENOMIC DNA]</scope>
    <source>
        <strain evidence="3">SpSt-767</strain>
    </source>
</reference>
<dbReference type="InterPro" id="IPR030678">
    <property type="entry name" value="Peptide/Ni-bd"/>
</dbReference>
<organism evidence="3">
    <name type="scientific">Desulfobacca acetoxidans</name>
    <dbReference type="NCBI Taxonomy" id="60893"/>
    <lineage>
        <taxon>Bacteria</taxon>
        <taxon>Pseudomonadati</taxon>
        <taxon>Thermodesulfobacteriota</taxon>
        <taxon>Desulfobaccia</taxon>
        <taxon>Desulfobaccales</taxon>
        <taxon>Desulfobaccaceae</taxon>
        <taxon>Desulfobacca</taxon>
    </lineage>
</organism>
<dbReference type="InterPro" id="IPR000914">
    <property type="entry name" value="SBP_5_dom"/>
</dbReference>
<dbReference type="PIRSF" id="PIRSF002741">
    <property type="entry name" value="MppA"/>
    <property type="match status" value="1"/>
</dbReference>
<gene>
    <name evidence="3" type="ORF">ENV52_11800</name>
</gene>
<dbReference type="Gene3D" id="3.10.105.10">
    <property type="entry name" value="Dipeptide-binding Protein, Domain 3"/>
    <property type="match status" value="1"/>
</dbReference>
<sequence>MAKRSLWLTVLILVLAGAGLLSAGGGATPRPYLIGDPQGDWGFPSPFAHNPRGPGYLRVSFLFDTLIWKDARGFIPALADSWEYQASPPAYVFRLHPGVIWHDGQPLTARDVAFTIDYLKKHPHPWVDLRPISTVEVLDPLTVRLVLSQPYAPFLEEIAGTMFILPRHIWEQVEDPIRFQDARACVGSGPYRLAEYRREHGLYRFVAFETYYRGKPTASEIGFVQVGNELVALKGKAVQAAAVPPEAVQELKDQGFTVLSQPHFFCLKLLFNHHKFPQQELAFRRALAQAVNLPDLVAQTLRGYGLPASPGLLPPDSPWYCAPQARYPFDPAAAARLLESLGYRRTPEGWMRDGHLLALELLSSPAYARVAEYLKKSFQNIGLTVHLRQVDHTILDQRVKNQQFDLALSGHGGLGGDPKFINDVCTGPLAREFLGGYQPPPKMVQLLTDQLQTLDEAKRRLLVARIQEQLAYELPALPLFYPTWYLGHDGRIPWFFTRGGIAKGIPVYFNKVALLPGAASASPP</sequence>
<dbReference type="GO" id="GO:0043190">
    <property type="term" value="C:ATP-binding cassette (ABC) transporter complex"/>
    <property type="evidence" value="ECO:0007669"/>
    <property type="project" value="InterPro"/>
</dbReference>
<protein>
    <submittedName>
        <fullName evidence="3">ABC transporter substrate-binding protein</fullName>
    </submittedName>
</protein>
<dbReference type="SUPFAM" id="SSF53850">
    <property type="entry name" value="Periplasmic binding protein-like II"/>
    <property type="match status" value="1"/>
</dbReference>
<feature type="domain" description="Solute-binding protein family 5" evidence="2">
    <location>
        <begin position="74"/>
        <end position="420"/>
    </location>
</feature>
<keyword evidence="1" id="KW-0732">Signal</keyword>
<evidence type="ECO:0000259" key="2">
    <source>
        <dbReference type="Pfam" id="PF00496"/>
    </source>
</evidence>
<accession>A0A7V6A591</accession>
<name>A0A7V6A591_9BACT</name>
<comment type="caution">
    <text evidence="3">The sequence shown here is derived from an EMBL/GenBank/DDBJ whole genome shotgun (WGS) entry which is preliminary data.</text>
</comment>